<evidence type="ECO:0000313" key="10">
    <source>
        <dbReference type="Proteomes" id="UP001142055"/>
    </source>
</evidence>
<keyword evidence="10" id="KW-1185">Reference proteome</keyword>
<feature type="compositionally biased region" description="Polar residues" evidence="7">
    <location>
        <begin position="366"/>
        <end position="380"/>
    </location>
</feature>
<evidence type="ECO:0000256" key="7">
    <source>
        <dbReference type="SAM" id="MobiDB-lite"/>
    </source>
</evidence>
<evidence type="ECO:0000256" key="2">
    <source>
        <dbReference type="ARBA" id="ARBA00022737"/>
    </source>
</evidence>
<evidence type="ECO:0000256" key="5">
    <source>
        <dbReference type="ARBA" id="ARBA00023038"/>
    </source>
</evidence>
<sequence length="764" mass="87242">MSTLSGQMKQLRRRTQLEYKFLCCETCGKLFSDQTSKQLHEQVHSKLKCICSICEAPFSNNKYLLEHQKEHHEECFMCYICNVRFKTPSDLEKHEENDHNKRKIIKSEMIEVETEENVVTEKMVQKEKQSSNSTTQIENGSYNENQSVKKSNSILSNNKRSRDHLESENENEPKSCKVKTTQPSSDEVECSRIEVNSIPVLPELTPLSTLERPEQLSFDNFDLNILVPLSPVSSNEKSDTELTDENEISIPKLYKPLNCCNNCFEDPLDLLTHLCSHMAQSAKCDQCIDYGITTCNHVQKLISHFRDSHQGKNVTSNKTTLHSDKSEISSNHEVDEQTAIAPEVLNENILTKNSDNKTSDEDSHSNKNQSNLATESLNPNITPLENEQFLQSVSTTNSNITNLENEQSLQSVSITNSNENDKSEKSEFEKNIQEDNCMDILPPLSPMMEVITIDSDNDDEPDTSNTNLNQQSSTETNKSTLNCNDQALFSGKTWKFLYPCEECNLVFNSEDDIKIHHSKTHPDIMFQISKKTLFKCEPCNILFKTKLDYSIHDREVHEKLTPLICEFCQKHFLTQSKLNQHHSEHINDQIAIKNRNFSCGNSPKPGSFPLLSISDSSSKSQSTQILPQRNIHVFPNSNAYQHYTLVNGKLPISTLLPQLVTPLQPTVNNNLPANNLCVMQPQIRVSNMSNHVNHVPSFNPQNIQLKMPPSNNNEYNNRMNSLPNTQLIRRTDFLVALNNNHNNQRPNLISGYPYHFVNPNNRQK</sequence>
<feature type="region of interest" description="Disordered" evidence="7">
    <location>
        <begin position="454"/>
        <end position="477"/>
    </location>
</feature>
<feature type="region of interest" description="Disordered" evidence="7">
    <location>
        <begin position="404"/>
        <end position="434"/>
    </location>
</feature>
<proteinExistence type="predicted"/>
<feature type="compositionally biased region" description="Polar residues" evidence="7">
    <location>
        <begin position="463"/>
        <end position="477"/>
    </location>
</feature>
<feature type="domain" description="C2H2-type" evidence="8">
    <location>
        <begin position="498"/>
        <end position="521"/>
    </location>
</feature>
<feature type="compositionally biased region" description="Polar residues" evidence="7">
    <location>
        <begin position="404"/>
        <end position="418"/>
    </location>
</feature>
<feature type="domain" description="C2H2-type" evidence="8">
    <location>
        <begin position="563"/>
        <end position="590"/>
    </location>
</feature>
<dbReference type="InterPro" id="IPR013087">
    <property type="entry name" value="Znf_C2H2_type"/>
</dbReference>
<name>A0A9Q0RLZ1_BLOTA</name>
<keyword evidence="2" id="KW-0677">Repeat</keyword>
<feature type="domain" description="C2H2-type" evidence="8">
    <location>
        <begin position="76"/>
        <end position="104"/>
    </location>
</feature>
<dbReference type="Pfam" id="PF00096">
    <property type="entry name" value="zf-C2H2"/>
    <property type="match status" value="1"/>
</dbReference>
<feature type="compositionally biased region" description="Basic and acidic residues" evidence="7">
    <location>
        <begin position="354"/>
        <end position="365"/>
    </location>
</feature>
<feature type="compositionally biased region" description="Polar residues" evidence="7">
    <location>
        <begin position="311"/>
        <end position="320"/>
    </location>
</feature>
<feature type="compositionally biased region" description="Basic and acidic residues" evidence="7">
    <location>
        <begin position="321"/>
        <end position="335"/>
    </location>
</feature>
<feature type="domain" description="C2H2-type" evidence="8">
    <location>
        <begin position="534"/>
        <end position="562"/>
    </location>
</feature>
<protein>
    <recommendedName>
        <fullName evidence="8">C2H2-type domain-containing protein</fullName>
    </recommendedName>
</protein>
<dbReference type="PANTHER" id="PTHR24379:SF121">
    <property type="entry name" value="C2H2-TYPE DOMAIN-CONTAINING PROTEIN"/>
    <property type="match status" value="1"/>
</dbReference>
<keyword evidence="1" id="KW-0479">Metal-binding</keyword>
<dbReference type="Gene3D" id="3.30.160.60">
    <property type="entry name" value="Classic Zinc Finger"/>
    <property type="match status" value="2"/>
</dbReference>
<dbReference type="SMART" id="SM00355">
    <property type="entry name" value="ZnF_C2H2"/>
    <property type="match status" value="7"/>
</dbReference>
<dbReference type="EMBL" id="JAPWDV010000002">
    <property type="protein sequence ID" value="KAJ6219186.1"/>
    <property type="molecule type" value="Genomic_DNA"/>
</dbReference>
<feature type="compositionally biased region" description="Basic and acidic residues" evidence="7">
    <location>
        <begin position="163"/>
        <end position="175"/>
    </location>
</feature>
<evidence type="ECO:0000256" key="1">
    <source>
        <dbReference type="ARBA" id="ARBA00022723"/>
    </source>
</evidence>
<evidence type="ECO:0000259" key="8">
    <source>
        <dbReference type="PROSITE" id="PS50157"/>
    </source>
</evidence>
<evidence type="ECO:0000256" key="3">
    <source>
        <dbReference type="ARBA" id="ARBA00022771"/>
    </source>
</evidence>
<feature type="region of interest" description="Disordered" evidence="7">
    <location>
        <begin position="116"/>
        <end position="189"/>
    </location>
</feature>
<keyword evidence="5" id="KW-0440">LIM domain</keyword>
<keyword evidence="4" id="KW-0862">Zinc</keyword>
<dbReference type="SUPFAM" id="SSF57667">
    <property type="entry name" value="beta-beta-alpha zinc fingers"/>
    <property type="match status" value="2"/>
</dbReference>
<dbReference type="Proteomes" id="UP001142055">
    <property type="component" value="Chromosome 2"/>
</dbReference>
<feature type="region of interest" description="Disordered" evidence="7">
    <location>
        <begin position="307"/>
        <end position="380"/>
    </location>
</feature>
<accession>A0A9Q0RLZ1</accession>
<keyword evidence="3 6" id="KW-0863">Zinc-finger</keyword>
<organism evidence="9 10">
    <name type="scientific">Blomia tropicalis</name>
    <name type="common">Mite</name>
    <dbReference type="NCBI Taxonomy" id="40697"/>
    <lineage>
        <taxon>Eukaryota</taxon>
        <taxon>Metazoa</taxon>
        <taxon>Ecdysozoa</taxon>
        <taxon>Arthropoda</taxon>
        <taxon>Chelicerata</taxon>
        <taxon>Arachnida</taxon>
        <taxon>Acari</taxon>
        <taxon>Acariformes</taxon>
        <taxon>Sarcoptiformes</taxon>
        <taxon>Astigmata</taxon>
        <taxon>Glycyphagoidea</taxon>
        <taxon>Echimyopodidae</taxon>
        <taxon>Blomia</taxon>
    </lineage>
</organism>
<dbReference type="PROSITE" id="PS00028">
    <property type="entry name" value="ZINC_FINGER_C2H2_1"/>
    <property type="match status" value="6"/>
</dbReference>
<reference evidence="9" key="1">
    <citation type="submission" date="2022-12" db="EMBL/GenBank/DDBJ databases">
        <title>Genome assemblies of Blomia tropicalis.</title>
        <authorList>
            <person name="Cui Y."/>
        </authorList>
    </citation>
    <scope>NUCLEOTIDE SEQUENCE</scope>
    <source>
        <tissue evidence="9">Adult mites</tissue>
    </source>
</reference>
<dbReference type="PROSITE" id="PS00478">
    <property type="entry name" value="LIM_DOMAIN_1"/>
    <property type="match status" value="1"/>
</dbReference>
<dbReference type="PANTHER" id="PTHR24379">
    <property type="entry name" value="KRAB AND ZINC FINGER DOMAIN-CONTAINING"/>
    <property type="match status" value="1"/>
</dbReference>
<feature type="compositionally biased region" description="Basic and acidic residues" evidence="7">
    <location>
        <begin position="419"/>
        <end position="433"/>
    </location>
</feature>
<evidence type="ECO:0000313" key="9">
    <source>
        <dbReference type="EMBL" id="KAJ6219186.1"/>
    </source>
</evidence>
<feature type="domain" description="C2H2-type" evidence="8">
    <location>
        <begin position="21"/>
        <end position="49"/>
    </location>
</feature>
<dbReference type="InterPro" id="IPR036236">
    <property type="entry name" value="Znf_C2H2_sf"/>
</dbReference>
<gene>
    <name evidence="9" type="ORF">RDWZM_004998</name>
</gene>
<comment type="caution">
    <text evidence="9">The sequence shown here is derived from an EMBL/GenBank/DDBJ whole genome shotgun (WGS) entry which is preliminary data.</text>
</comment>
<dbReference type="OMA" id="KNTHARD"/>
<evidence type="ECO:0000256" key="6">
    <source>
        <dbReference type="PROSITE-ProRule" id="PRU00042"/>
    </source>
</evidence>
<dbReference type="AlphaFoldDB" id="A0A9Q0RLZ1"/>
<feature type="compositionally biased region" description="Polar residues" evidence="7">
    <location>
        <begin position="130"/>
        <end position="158"/>
    </location>
</feature>
<evidence type="ECO:0000256" key="4">
    <source>
        <dbReference type="ARBA" id="ARBA00022833"/>
    </source>
</evidence>
<dbReference type="InterPro" id="IPR001781">
    <property type="entry name" value="Znf_LIM"/>
</dbReference>
<dbReference type="GO" id="GO:0008270">
    <property type="term" value="F:zinc ion binding"/>
    <property type="evidence" value="ECO:0007669"/>
    <property type="project" value="UniProtKB-KW"/>
</dbReference>
<dbReference type="PROSITE" id="PS50157">
    <property type="entry name" value="ZINC_FINGER_C2H2_2"/>
    <property type="match status" value="5"/>
</dbReference>